<feature type="compositionally biased region" description="Basic residues" evidence="1">
    <location>
        <begin position="79"/>
        <end position="93"/>
    </location>
</feature>
<feature type="compositionally biased region" description="Basic and acidic residues" evidence="1">
    <location>
        <begin position="61"/>
        <end position="78"/>
    </location>
</feature>
<dbReference type="Proteomes" id="UP001153269">
    <property type="component" value="Unassembled WGS sequence"/>
</dbReference>
<accession>A0A9N7UAA1</accession>
<protein>
    <submittedName>
        <fullName evidence="2">Uncharacterized protein</fullName>
    </submittedName>
</protein>
<proteinExistence type="predicted"/>
<sequence>MRFGGRNGWKGRRKEREGLEAEMEGKEGGRKEEVWRQKWKERKEEGKRRFGGRNGRKGRRKKEEVRRQKWKERKEEGKKRFRGRSGRKGRRKERGGLEADMEGKDGGMKEEV</sequence>
<feature type="compositionally biased region" description="Basic and acidic residues" evidence="1">
    <location>
        <begin position="14"/>
        <end position="48"/>
    </location>
</feature>
<keyword evidence="3" id="KW-1185">Reference proteome</keyword>
<dbReference type="AlphaFoldDB" id="A0A9N7UAA1"/>
<dbReference type="EMBL" id="CADEAL010001018">
    <property type="protein sequence ID" value="CAB1428094.1"/>
    <property type="molecule type" value="Genomic_DNA"/>
</dbReference>
<feature type="region of interest" description="Disordered" evidence="1">
    <location>
        <begin position="1"/>
        <end position="112"/>
    </location>
</feature>
<feature type="compositionally biased region" description="Basic and acidic residues" evidence="1">
    <location>
        <begin position="94"/>
        <end position="112"/>
    </location>
</feature>
<evidence type="ECO:0000256" key="1">
    <source>
        <dbReference type="SAM" id="MobiDB-lite"/>
    </source>
</evidence>
<name>A0A9N7UAA1_PLEPL</name>
<evidence type="ECO:0000313" key="2">
    <source>
        <dbReference type="EMBL" id="CAB1428094.1"/>
    </source>
</evidence>
<gene>
    <name evidence="2" type="ORF">PLEPLA_LOCUS16048</name>
</gene>
<evidence type="ECO:0000313" key="3">
    <source>
        <dbReference type="Proteomes" id="UP001153269"/>
    </source>
</evidence>
<feature type="compositionally biased region" description="Basic residues" evidence="1">
    <location>
        <begin position="49"/>
        <end position="60"/>
    </location>
</feature>
<comment type="caution">
    <text evidence="2">The sequence shown here is derived from an EMBL/GenBank/DDBJ whole genome shotgun (WGS) entry which is preliminary data.</text>
</comment>
<reference evidence="2" key="1">
    <citation type="submission" date="2020-03" db="EMBL/GenBank/DDBJ databases">
        <authorList>
            <person name="Weist P."/>
        </authorList>
    </citation>
    <scope>NUCLEOTIDE SEQUENCE</scope>
</reference>
<organism evidence="2 3">
    <name type="scientific">Pleuronectes platessa</name>
    <name type="common">European plaice</name>
    <dbReference type="NCBI Taxonomy" id="8262"/>
    <lineage>
        <taxon>Eukaryota</taxon>
        <taxon>Metazoa</taxon>
        <taxon>Chordata</taxon>
        <taxon>Craniata</taxon>
        <taxon>Vertebrata</taxon>
        <taxon>Euteleostomi</taxon>
        <taxon>Actinopterygii</taxon>
        <taxon>Neopterygii</taxon>
        <taxon>Teleostei</taxon>
        <taxon>Neoteleostei</taxon>
        <taxon>Acanthomorphata</taxon>
        <taxon>Carangaria</taxon>
        <taxon>Pleuronectiformes</taxon>
        <taxon>Pleuronectoidei</taxon>
        <taxon>Pleuronectidae</taxon>
        <taxon>Pleuronectes</taxon>
    </lineage>
</organism>